<evidence type="ECO:0000259" key="8">
    <source>
        <dbReference type="Pfam" id="PF11967"/>
    </source>
</evidence>
<dbReference type="HAMAP" id="MF_00201">
    <property type="entry name" value="RecO"/>
    <property type="match status" value="1"/>
</dbReference>
<dbReference type="STRING" id="864069.MicloDRAFT_00021010"/>
<proteinExistence type="inferred from homology"/>
<dbReference type="Pfam" id="PF02565">
    <property type="entry name" value="RecO_C"/>
    <property type="match status" value="1"/>
</dbReference>
<accession>I4Z078</accession>
<evidence type="ECO:0000256" key="6">
    <source>
        <dbReference type="ARBA" id="ARBA00033409"/>
    </source>
</evidence>
<dbReference type="GO" id="GO:0043590">
    <property type="term" value="C:bacterial nucleoid"/>
    <property type="evidence" value="ECO:0007669"/>
    <property type="project" value="TreeGrafter"/>
</dbReference>
<dbReference type="EMBL" id="JH660641">
    <property type="protein sequence ID" value="EIM29620.1"/>
    <property type="molecule type" value="Genomic_DNA"/>
</dbReference>
<protein>
    <recommendedName>
        <fullName evidence="2 7">DNA repair protein RecO</fullName>
    </recommendedName>
    <alternativeName>
        <fullName evidence="6 7">Recombination protein O</fullName>
    </alternativeName>
</protein>
<keyword evidence="3 7" id="KW-0227">DNA damage</keyword>
<dbReference type="PANTHER" id="PTHR33991">
    <property type="entry name" value="DNA REPAIR PROTEIN RECO"/>
    <property type="match status" value="1"/>
</dbReference>
<dbReference type="AlphaFoldDB" id="I4Z078"/>
<dbReference type="InterPro" id="IPR003717">
    <property type="entry name" value="RecO"/>
</dbReference>
<feature type="domain" description="DNA replication/recombination mediator RecO N-terminal" evidence="8">
    <location>
        <begin position="18"/>
        <end position="87"/>
    </location>
</feature>
<name>I4Z078_9HYPH</name>
<keyword evidence="10" id="KW-1185">Reference proteome</keyword>
<organism evidence="9 10">
    <name type="scientific">Microvirga lotononidis</name>
    <dbReference type="NCBI Taxonomy" id="864069"/>
    <lineage>
        <taxon>Bacteria</taxon>
        <taxon>Pseudomonadati</taxon>
        <taxon>Pseudomonadota</taxon>
        <taxon>Alphaproteobacteria</taxon>
        <taxon>Hyphomicrobiales</taxon>
        <taxon>Methylobacteriaceae</taxon>
        <taxon>Microvirga</taxon>
    </lineage>
</organism>
<keyword evidence="5 7" id="KW-0234">DNA repair</keyword>
<dbReference type="InterPro" id="IPR022572">
    <property type="entry name" value="DNA_rep/recomb_RecO_N"/>
</dbReference>
<evidence type="ECO:0000313" key="10">
    <source>
        <dbReference type="Proteomes" id="UP000003947"/>
    </source>
</evidence>
<dbReference type="InterPro" id="IPR012340">
    <property type="entry name" value="NA-bd_OB-fold"/>
</dbReference>
<evidence type="ECO:0000256" key="4">
    <source>
        <dbReference type="ARBA" id="ARBA00023172"/>
    </source>
</evidence>
<evidence type="ECO:0000256" key="2">
    <source>
        <dbReference type="ARBA" id="ARBA00021310"/>
    </source>
</evidence>
<dbReference type="eggNOG" id="COG1381">
    <property type="taxonomic scope" value="Bacteria"/>
</dbReference>
<dbReference type="PANTHER" id="PTHR33991:SF1">
    <property type="entry name" value="DNA REPAIR PROTEIN RECO"/>
    <property type="match status" value="1"/>
</dbReference>
<evidence type="ECO:0000313" key="9">
    <source>
        <dbReference type="EMBL" id="EIM29620.1"/>
    </source>
</evidence>
<evidence type="ECO:0000256" key="7">
    <source>
        <dbReference type="HAMAP-Rule" id="MF_00201"/>
    </source>
</evidence>
<dbReference type="Pfam" id="PF11967">
    <property type="entry name" value="RecO_N"/>
    <property type="match status" value="1"/>
</dbReference>
<dbReference type="Proteomes" id="UP000003947">
    <property type="component" value="Unassembled WGS sequence"/>
</dbReference>
<comment type="similarity">
    <text evidence="1 7">Belongs to the RecO family.</text>
</comment>
<evidence type="ECO:0000256" key="3">
    <source>
        <dbReference type="ARBA" id="ARBA00022763"/>
    </source>
</evidence>
<dbReference type="InterPro" id="IPR037278">
    <property type="entry name" value="ARFGAP/RecO"/>
</dbReference>
<dbReference type="NCBIfam" id="TIGR00613">
    <property type="entry name" value="reco"/>
    <property type="match status" value="1"/>
</dbReference>
<dbReference type="InterPro" id="IPR042242">
    <property type="entry name" value="RecO_C"/>
</dbReference>
<keyword evidence="4 7" id="KW-0233">DNA recombination</keyword>
<sequence>MLTSGVQEALSPKAAERMQWTDEGVVLGVRKHGETSVILELMTRAHGRHLGLVHGGRSKSLQAVLQPGNTVQATWRARLDDNLGAYQVEGLNLRAARLMGSSMALYGLATLAHLMRYFPERDPHFALYETMTVLVDHLDDPDLAPPLFVRFELAMLTELGFGLDLSSCAATGSERDLVYVSPRSGRAVSAQAGEPYKDRLLKLPGFLIGQSRSNRPDEEEIRSGFALTDFFLHQNVFEPHGRRAPEERARFVALATAGDD</sequence>
<dbReference type="SUPFAM" id="SSF50249">
    <property type="entry name" value="Nucleic acid-binding proteins"/>
    <property type="match status" value="1"/>
</dbReference>
<dbReference type="Gene3D" id="2.40.50.140">
    <property type="entry name" value="Nucleic acid-binding proteins"/>
    <property type="match status" value="1"/>
</dbReference>
<reference evidence="9 10" key="1">
    <citation type="submission" date="2012-02" db="EMBL/GenBank/DDBJ databases">
        <title>Improved High-Quality Draft sequence of Microvirga sp. WSM3557.</title>
        <authorList>
            <consortium name="US DOE Joint Genome Institute"/>
            <person name="Lucas S."/>
            <person name="Han J."/>
            <person name="Lapidus A."/>
            <person name="Cheng J.-F."/>
            <person name="Goodwin L."/>
            <person name="Pitluck S."/>
            <person name="Peters L."/>
            <person name="Zhang X."/>
            <person name="Detter J.C."/>
            <person name="Han C."/>
            <person name="Tapia R."/>
            <person name="Land M."/>
            <person name="Hauser L."/>
            <person name="Kyrpides N."/>
            <person name="Ivanova N."/>
            <person name="Pagani I."/>
            <person name="Brau L."/>
            <person name="Yates R."/>
            <person name="O'Hara G."/>
            <person name="Rui T."/>
            <person name="Howieson J."/>
            <person name="Reeve W."/>
            <person name="Woyke T."/>
        </authorList>
    </citation>
    <scope>NUCLEOTIDE SEQUENCE [LARGE SCALE GENOMIC DNA]</scope>
    <source>
        <strain evidence="9 10">WSM3557</strain>
    </source>
</reference>
<dbReference type="PATRIC" id="fig|864069.3.peg.2295"/>
<dbReference type="Gene3D" id="1.20.1440.120">
    <property type="entry name" value="Recombination protein O, C-terminal domain"/>
    <property type="match status" value="1"/>
</dbReference>
<dbReference type="GO" id="GO:0006310">
    <property type="term" value="P:DNA recombination"/>
    <property type="evidence" value="ECO:0007669"/>
    <property type="project" value="UniProtKB-UniRule"/>
</dbReference>
<gene>
    <name evidence="7" type="primary">recO</name>
    <name evidence="9" type="ORF">MicloDRAFT_00021010</name>
</gene>
<evidence type="ECO:0000256" key="5">
    <source>
        <dbReference type="ARBA" id="ARBA00023204"/>
    </source>
</evidence>
<comment type="function">
    <text evidence="7">Involved in DNA repair and RecF pathway recombination.</text>
</comment>
<dbReference type="GO" id="GO:0006302">
    <property type="term" value="P:double-strand break repair"/>
    <property type="evidence" value="ECO:0007669"/>
    <property type="project" value="TreeGrafter"/>
</dbReference>
<dbReference type="HOGENOM" id="CLU_086029_0_0_5"/>
<dbReference type="SUPFAM" id="SSF57863">
    <property type="entry name" value="ArfGap/RecO-like zinc finger"/>
    <property type="match status" value="1"/>
</dbReference>
<evidence type="ECO:0000256" key="1">
    <source>
        <dbReference type="ARBA" id="ARBA00007452"/>
    </source>
</evidence>